<dbReference type="InterPro" id="IPR018060">
    <property type="entry name" value="HTH_AraC"/>
</dbReference>
<evidence type="ECO:0000313" key="6">
    <source>
        <dbReference type="Proteomes" id="UP001449795"/>
    </source>
</evidence>
<evidence type="ECO:0000313" key="5">
    <source>
        <dbReference type="EMBL" id="XAE42043.1"/>
    </source>
</evidence>
<organism evidence="5 6">
    <name type="scientific">Nguyenibacter vanlangensis</name>
    <dbReference type="NCBI Taxonomy" id="1216886"/>
    <lineage>
        <taxon>Bacteria</taxon>
        <taxon>Pseudomonadati</taxon>
        <taxon>Pseudomonadota</taxon>
        <taxon>Alphaproteobacteria</taxon>
        <taxon>Acetobacterales</taxon>
        <taxon>Acetobacteraceae</taxon>
        <taxon>Nguyenibacter</taxon>
    </lineage>
</organism>
<sequence>MTILHLTARSYGDARAPERHPYAQFVLPVSGCLDLEIAGHGGRLAMGSAAFVAAGTDHAQAATSRNRFLILDMDMALVGDAAADMLGRRRFLPLSPQARHLIDFMRLHLDGGARPAAVLAHWAPLLIDALTCDAPPFTPSRLAPLRDAMAADPGAPWTAAAMARMAGLSTSRLHAVFRRETGRTPQAWLSDLRLRQVQAWLADSDQPIAELALRAGFADQSVLTRAFRRATGTTPAAYRRAHR</sequence>
<dbReference type="Pfam" id="PF12833">
    <property type="entry name" value="HTH_18"/>
    <property type="match status" value="1"/>
</dbReference>
<keyword evidence="2" id="KW-0238">DNA-binding</keyword>
<dbReference type="EMBL" id="CP152276">
    <property type="protein sequence ID" value="XAE42043.1"/>
    <property type="molecule type" value="Genomic_DNA"/>
</dbReference>
<dbReference type="Gene3D" id="2.60.120.10">
    <property type="entry name" value="Jelly Rolls"/>
    <property type="match status" value="1"/>
</dbReference>
<dbReference type="InterPro" id="IPR050204">
    <property type="entry name" value="AraC_XylS_family_regulators"/>
</dbReference>
<evidence type="ECO:0000256" key="2">
    <source>
        <dbReference type="ARBA" id="ARBA00023125"/>
    </source>
</evidence>
<protein>
    <submittedName>
        <fullName evidence="5">AraC family transcriptional regulator</fullName>
    </submittedName>
</protein>
<evidence type="ECO:0000259" key="4">
    <source>
        <dbReference type="PROSITE" id="PS01124"/>
    </source>
</evidence>
<dbReference type="InterPro" id="IPR011051">
    <property type="entry name" value="RmlC_Cupin_sf"/>
</dbReference>
<dbReference type="SMART" id="SM00342">
    <property type="entry name" value="HTH_ARAC"/>
    <property type="match status" value="1"/>
</dbReference>
<dbReference type="PANTHER" id="PTHR46796:SF2">
    <property type="entry name" value="TRANSCRIPTIONAL REGULATORY PROTEIN"/>
    <property type="match status" value="1"/>
</dbReference>
<dbReference type="Gene3D" id="1.10.10.60">
    <property type="entry name" value="Homeodomain-like"/>
    <property type="match status" value="2"/>
</dbReference>
<dbReference type="InterPro" id="IPR018062">
    <property type="entry name" value="HTH_AraC-typ_CS"/>
</dbReference>
<dbReference type="PROSITE" id="PS00041">
    <property type="entry name" value="HTH_ARAC_FAMILY_1"/>
    <property type="match status" value="1"/>
</dbReference>
<reference evidence="5 6" key="1">
    <citation type="submission" date="2024-04" db="EMBL/GenBank/DDBJ databases">
        <title>Complete genome sequence of Nguyenibacter vanlangesis HBCM-1154, a strain capable of nitrogen fixation, IAA production, and phosphorus solubilization isolated from sugarcane soil.</title>
        <authorList>
            <person name="MY HANH P."/>
        </authorList>
    </citation>
    <scope>NUCLEOTIDE SEQUENCE [LARGE SCALE GENOMIC DNA]</scope>
    <source>
        <strain evidence="5 6">HBCM 1154</strain>
    </source>
</reference>
<feature type="domain" description="HTH araC/xylS-type" evidence="4">
    <location>
        <begin position="143"/>
        <end position="241"/>
    </location>
</feature>
<dbReference type="InterPro" id="IPR009057">
    <property type="entry name" value="Homeodomain-like_sf"/>
</dbReference>
<evidence type="ECO:0000256" key="1">
    <source>
        <dbReference type="ARBA" id="ARBA00023015"/>
    </source>
</evidence>
<proteinExistence type="predicted"/>
<dbReference type="PANTHER" id="PTHR46796">
    <property type="entry name" value="HTH-TYPE TRANSCRIPTIONAL ACTIVATOR RHAS-RELATED"/>
    <property type="match status" value="1"/>
</dbReference>
<dbReference type="InterPro" id="IPR014710">
    <property type="entry name" value="RmlC-like_jellyroll"/>
</dbReference>
<name>A0ABZ3D314_9PROT</name>
<keyword evidence="3" id="KW-0804">Transcription</keyword>
<keyword evidence="6" id="KW-1185">Reference proteome</keyword>
<dbReference type="RefSeq" id="WP_342627848.1">
    <property type="nucleotide sequence ID" value="NZ_CP152276.1"/>
</dbReference>
<dbReference type="SUPFAM" id="SSF51182">
    <property type="entry name" value="RmlC-like cupins"/>
    <property type="match status" value="1"/>
</dbReference>
<dbReference type="SUPFAM" id="SSF46689">
    <property type="entry name" value="Homeodomain-like"/>
    <property type="match status" value="2"/>
</dbReference>
<dbReference type="Proteomes" id="UP001449795">
    <property type="component" value="Chromosome"/>
</dbReference>
<keyword evidence="1" id="KW-0805">Transcription regulation</keyword>
<gene>
    <name evidence="5" type="ORF">AAC691_17490</name>
</gene>
<dbReference type="PROSITE" id="PS01124">
    <property type="entry name" value="HTH_ARAC_FAMILY_2"/>
    <property type="match status" value="1"/>
</dbReference>
<accession>A0ABZ3D314</accession>
<evidence type="ECO:0000256" key="3">
    <source>
        <dbReference type="ARBA" id="ARBA00023163"/>
    </source>
</evidence>